<feature type="region of interest" description="Disordered" evidence="9">
    <location>
        <begin position="1"/>
        <end position="79"/>
    </location>
</feature>
<evidence type="ECO:0000256" key="6">
    <source>
        <dbReference type="ARBA" id="ARBA00023134"/>
    </source>
</evidence>
<dbReference type="RefSeq" id="WP_264501792.1">
    <property type="nucleotide sequence ID" value="NZ_JAPDDS010000007.1"/>
</dbReference>
<dbReference type="Pfam" id="PF00009">
    <property type="entry name" value="GTP_EFTU"/>
    <property type="match status" value="1"/>
</dbReference>
<evidence type="ECO:0000256" key="9">
    <source>
        <dbReference type="SAM" id="MobiDB-lite"/>
    </source>
</evidence>
<sequence length="720" mass="77644">MAPKDKDSTPPKKKVLDLIEEPKAQSRRERQRAAQTAAETPPPPSALEKAKAAALDLFDEGGKKKRSGIRKTEQSGKAVLPTISKLLEEEKPAPAPVAPAPPPPPAESVSPVVVEAPAEEEPADSGNVISIKPPIIVSELANRMGLKPFVLLADLIKLQVFVAPHQAIEPEIAARVCELHGFVFEREKREKGGGVHKVEEVVVEPAAPKDEPKDLLQLRPPIITIMGHVDHGKTSLLDYIRKSTITKGEAGGITQHVAAYKVEHEGKPITFIDTPGHAIFSDMRARGADITDIVVLVVAANDGIMPQTEEAIAHAKKADKTIIVAINKCDLPTANTMRVKSQLAEKGLQTVDYGGDVEFVEISALTGAGVPDLLELLALQAEVLELKANPRGNARAAIIEARVQPGRGATASVIVETGTLKVGKPFICGPFAGKVKSLINDRGEQVKEAKPGTPVEVIGFEEMPNVGDSLVEMDNIRAAQKLADERQLDRRNDRLQLTRKSRMEDLFSNVIEGTGKAVLKVVLKCDVQGSVEAIKKAIGDIKSDKVTAQIIVAGAGPITAADVQMASSADAVVLGFNTKVEANAVKVVKSEGVQVKLYSIVYELIDQVREAMLGMLEPLTRENIIGHAEVRMIFKLSKSKGRAAGSYVTDGKIHRKAHARVIRGGVPVFDGKMSTLRRFQDEVEEVKSGMECGIRLGEFNEYQEADVIECYTLEKIAQTL</sequence>
<comment type="caution">
    <text evidence="11">The sequence shown here is derived from an EMBL/GenBank/DDBJ whole genome shotgun (WGS) entry which is preliminary data.</text>
</comment>
<accession>A0ABT3FS79</accession>
<dbReference type="PANTHER" id="PTHR43381">
    <property type="entry name" value="TRANSLATION INITIATION FACTOR IF-2-RELATED"/>
    <property type="match status" value="1"/>
</dbReference>
<keyword evidence="3 7" id="KW-0396">Initiation factor</keyword>
<dbReference type="InterPro" id="IPR005225">
    <property type="entry name" value="Small_GTP-bd"/>
</dbReference>
<dbReference type="EMBL" id="JAPDDS010000007">
    <property type="protein sequence ID" value="MCW1885835.1"/>
    <property type="molecule type" value="Genomic_DNA"/>
</dbReference>
<evidence type="ECO:0000256" key="7">
    <source>
        <dbReference type="HAMAP-Rule" id="MF_00100"/>
    </source>
</evidence>
<feature type="binding site" evidence="7">
    <location>
        <begin position="227"/>
        <end position="234"/>
    </location>
    <ligand>
        <name>GTP</name>
        <dbReference type="ChEBI" id="CHEBI:37565"/>
    </ligand>
</feature>
<evidence type="ECO:0000256" key="4">
    <source>
        <dbReference type="ARBA" id="ARBA00022741"/>
    </source>
</evidence>
<dbReference type="Pfam" id="PF22042">
    <property type="entry name" value="EF-G_D2"/>
    <property type="match status" value="1"/>
</dbReference>
<feature type="binding site" evidence="7">
    <location>
        <begin position="273"/>
        <end position="277"/>
    </location>
    <ligand>
        <name>GTP</name>
        <dbReference type="ChEBI" id="CHEBI:37565"/>
    </ligand>
</feature>
<gene>
    <name evidence="7 11" type="primary">infB</name>
    <name evidence="11" type="ORF">OKA04_13930</name>
</gene>
<keyword evidence="4 7" id="KW-0547">Nucleotide-binding</keyword>
<feature type="domain" description="Tr-type G" evidence="10">
    <location>
        <begin position="218"/>
        <end position="387"/>
    </location>
</feature>
<feature type="region of interest" description="G-domain" evidence="7">
    <location>
        <begin position="221"/>
        <end position="369"/>
    </location>
</feature>
<feature type="compositionally biased region" description="Basic and acidic residues" evidence="9">
    <location>
        <begin position="1"/>
        <end position="32"/>
    </location>
</feature>
<keyword evidence="12" id="KW-1185">Reference proteome</keyword>
<dbReference type="InterPro" id="IPR053905">
    <property type="entry name" value="EF-G-like_DII"/>
</dbReference>
<evidence type="ECO:0000313" key="12">
    <source>
        <dbReference type="Proteomes" id="UP001207930"/>
    </source>
</evidence>
<name>A0ABT3FS79_9BACT</name>
<protein>
    <recommendedName>
        <fullName evidence="2 7">Translation initiation factor IF-2</fullName>
    </recommendedName>
</protein>
<dbReference type="GO" id="GO:0003743">
    <property type="term" value="F:translation initiation factor activity"/>
    <property type="evidence" value="ECO:0007669"/>
    <property type="project" value="UniProtKB-KW"/>
</dbReference>
<evidence type="ECO:0000256" key="8">
    <source>
        <dbReference type="RuleBase" id="RU000644"/>
    </source>
</evidence>
<evidence type="ECO:0000256" key="1">
    <source>
        <dbReference type="ARBA" id="ARBA00007733"/>
    </source>
</evidence>
<feature type="binding site" evidence="7">
    <location>
        <begin position="327"/>
        <end position="330"/>
    </location>
    <ligand>
        <name>GTP</name>
        <dbReference type="ChEBI" id="CHEBI:37565"/>
    </ligand>
</feature>
<keyword evidence="7" id="KW-0963">Cytoplasm</keyword>
<dbReference type="HAMAP" id="MF_00100_B">
    <property type="entry name" value="IF_2_B"/>
    <property type="match status" value="1"/>
</dbReference>
<dbReference type="Gene3D" id="3.40.50.10050">
    <property type="entry name" value="Translation initiation factor IF- 2, domain 3"/>
    <property type="match status" value="1"/>
</dbReference>
<proteinExistence type="inferred from homology"/>
<evidence type="ECO:0000256" key="5">
    <source>
        <dbReference type="ARBA" id="ARBA00022917"/>
    </source>
</evidence>
<dbReference type="CDD" id="cd01887">
    <property type="entry name" value="IF2_eIF5B"/>
    <property type="match status" value="1"/>
</dbReference>
<dbReference type="InterPro" id="IPR015760">
    <property type="entry name" value="TIF_IF2"/>
</dbReference>
<evidence type="ECO:0000256" key="3">
    <source>
        <dbReference type="ARBA" id="ARBA00022540"/>
    </source>
</evidence>
<dbReference type="SUPFAM" id="SSF52156">
    <property type="entry name" value="Initiation factor IF2/eIF5b, domain 3"/>
    <property type="match status" value="1"/>
</dbReference>
<dbReference type="NCBIfam" id="TIGR00231">
    <property type="entry name" value="small_GTP"/>
    <property type="match status" value="1"/>
</dbReference>
<dbReference type="SUPFAM" id="SSF52540">
    <property type="entry name" value="P-loop containing nucleoside triphosphate hydrolases"/>
    <property type="match status" value="1"/>
</dbReference>
<dbReference type="PANTHER" id="PTHR43381:SF4">
    <property type="entry name" value="EUKARYOTIC TRANSLATION INITIATION FACTOR 5B"/>
    <property type="match status" value="1"/>
</dbReference>
<dbReference type="Pfam" id="PF11987">
    <property type="entry name" value="IF-2"/>
    <property type="match status" value="1"/>
</dbReference>
<dbReference type="InterPro" id="IPR044145">
    <property type="entry name" value="IF2_II"/>
</dbReference>
<dbReference type="InterPro" id="IPR000795">
    <property type="entry name" value="T_Tr_GTP-bd_dom"/>
</dbReference>
<evidence type="ECO:0000256" key="2">
    <source>
        <dbReference type="ARBA" id="ARBA00020675"/>
    </source>
</evidence>
<reference evidence="11 12" key="1">
    <citation type="submission" date="2022-10" db="EMBL/GenBank/DDBJ databases">
        <title>Luteolibacter flavescens strain MCCC 1K03193, whole genome shotgun sequencing project.</title>
        <authorList>
            <person name="Zhao G."/>
            <person name="Shen L."/>
        </authorList>
    </citation>
    <scope>NUCLEOTIDE SEQUENCE [LARGE SCALE GENOMIC DNA]</scope>
    <source>
        <strain evidence="11 12">MCCC 1K03193</strain>
    </source>
</reference>
<comment type="similarity">
    <text evidence="1 7 8">Belongs to the TRAFAC class translation factor GTPase superfamily. Classic translation factor GTPase family. IF-2 subfamily.</text>
</comment>
<dbReference type="InterPro" id="IPR023115">
    <property type="entry name" value="TIF_IF2_dom3"/>
</dbReference>
<keyword evidence="5 7" id="KW-0648">Protein biosynthesis</keyword>
<evidence type="ECO:0000313" key="11">
    <source>
        <dbReference type="EMBL" id="MCW1885835.1"/>
    </source>
</evidence>
<dbReference type="CDD" id="cd03692">
    <property type="entry name" value="mtIF2_IVc"/>
    <property type="match status" value="1"/>
</dbReference>
<dbReference type="PROSITE" id="PS51722">
    <property type="entry name" value="G_TR_2"/>
    <property type="match status" value="1"/>
</dbReference>
<evidence type="ECO:0000259" key="10">
    <source>
        <dbReference type="PROSITE" id="PS51722"/>
    </source>
</evidence>
<comment type="subcellular location">
    <subcellularLocation>
        <location evidence="7">Cytoplasm</location>
    </subcellularLocation>
</comment>
<dbReference type="CDD" id="cd03702">
    <property type="entry name" value="IF2_mtIF2_II"/>
    <property type="match status" value="1"/>
</dbReference>
<dbReference type="Gene3D" id="3.40.50.300">
    <property type="entry name" value="P-loop containing nucleotide triphosphate hydrolases"/>
    <property type="match status" value="1"/>
</dbReference>
<dbReference type="InterPro" id="IPR009000">
    <property type="entry name" value="Transl_B-barrel_sf"/>
</dbReference>
<keyword evidence="6 7" id="KW-0342">GTP-binding</keyword>
<dbReference type="Gene3D" id="2.40.30.10">
    <property type="entry name" value="Translation factors"/>
    <property type="match status" value="2"/>
</dbReference>
<organism evidence="11 12">
    <name type="scientific">Luteolibacter flavescens</name>
    <dbReference type="NCBI Taxonomy" id="1859460"/>
    <lineage>
        <taxon>Bacteria</taxon>
        <taxon>Pseudomonadati</taxon>
        <taxon>Verrucomicrobiota</taxon>
        <taxon>Verrucomicrobiia</taxon>
        <taxon>Verrucomicrobiales</taxon>
        <taxon>Verrucomicrobiaceae</taxon>
        <taxon>Luteolibacter</taxon>
    </lineage>
</organism>
<comment type="function">
    <text evidence="7 8">One of the essential components for the initiation of protein synthesis. Protects formylmethionyl-tRNA from spontaneous hydrolysis and promotes its binding to the 30S ribosomal subunits. Also involved in the hydrolysis of GTP during the formation of the 70S ribosomal complex.</text>
</comment>
<dbReference type="InterPro" id="IPR027417">
    <property type="entry name" value="P-loop_NTPase"/>
</dbReference>
<dbReference type="SUPFAM" id="SSF50447">
    <property type="entry name" value="Translation proteins"/>
    <property type="match status" value="2"/>
</dbReference>
<dbReference type="NCBIfam" id="TIGR00487">
    <property type="entry name" value="IF-2"/>
    <property type="match status" value="1"/>
</dbReference>
<dbReference type="InterPro" id="IPR000178">
    <property type="entry name" value="TF_IF2_bacterial-like"/>
</dbReference>
<dbReference type="Proteomes" id="UP001207930">
    <property type="component" value="Unassembled WGS sequence"/>
</dbReference>
<dbReference type="InterPro" id="IPR036925">
    <property type="entry name" value="TIF_IF2_dom3_sf"/>
</dbReference>